<dbReference type="OrthoDB" id="819294at2"/>
<dbReference type="RefSeq" id="WP_087938473.1">
    <property type="nucleotide sequence ID" value="NZ_FNAC01000009.1"/>
</dbReference>
<dbReference type="PROSITE" id="PS51257">
    <property type="entry name" value="PROKAR_LIPOPROTEIN"/>
    <property type="match status" value="1"/>
</dbReference>
<protein>
    <recommendedName>
        <fullName evidence="3">6-bladed beta-propeller protein</fullName>
    </recommendedName>
</protein>
<proteinExistence type="predicted"/>
<dbReference type="InterPro" id="IPR011047">
    <property type="entry name" value="Quinoprotein_ADH-like_sf"/>
</dbReference>
<dbReference type="AlphaFoldDB" id="A0A1G6QE56"/>
<evidence type="ECO:0008006" key="3">
    <source>
        <dbReference type="Google" id="ProtNLM"/>
    </source>
</evidence>
<evidence type="ECO:0000313" key="1">
    <source>
        <dbReference type="EMBL" id="SDC90461.1"/>
    </source>
</evidence>
<keyword evidence="2" id="KW-1185">Reference proteome</keyword>
<dbReference type="SUPFAM" id="SSF50998">
    <property type="entry name" value="Quinoprotein alcohol dehydrogenase-like"/>
    <property type="match status" value="1"/>
</dbReference>
<evidence type="ECO:0000313" key="2">
    <source>
        <dbReference type="Proteomes" id="UP000199060"/>
    </source>
</evidence>
<dbReference type="STRING" id="686796.SAMN04488104_10095"/>
<dbReference type="Proteomes" id="UP000199060">
    <property type="component" value="Unassembled WGS sequence"/>
</dbReference>
<organism evidence="1 2">
    <name type="scientific">Algoriphagus faecimaris</name>
    <dbReference type="NCBI Taxonomy" id="686796"/>
    <lineage>
        <taxon>Bacteria</taxon>
        <taxon>Pseudomonadati</taxon>
        <taxon>Bacteroidota</taxon>
        <taxon>Cytophagia</taxon>
        <taxon>Cytophagales</taxon>
        <taxon>Cyclobacteriaceae</taxon>
        <taxon>Algoriphagus</taxon>
    </lineage>
</organism>
<dbReference type="EMBL" id="FNAC01000009">
    <property type="protein sequence ID" value="SDC90461.1"/>
    <property type="molecule type" value="Genomic_DNA"/>
</dbReference>
<name>A0A1G6QE56_9BACT</name>
<reference evidence="2" key="1">
    <citation type="submission" date="2016-10" db="EMBL/GenBank/DDBJ databases">
        <authorList>
            <person name="Varghese N."/>
            <person name="Submissions S."/>
        </authorList>
    </citation>
    <scope>NUCLEOTIDE SEQUENCE [LARGE SCALE GENOMIC DNA]</scope>
    <source>
        <strain evidence="2">DSM 23095</strain>
    </source>
</reference>
<accession>A0A1G6QE56</accession>
<sequence>MKHSFYSFLLVILFSCGNEKSNEANQSLGNSSSETNLILQKVDSVDYQILGDPILSDVSEEGSHILFYDYASSEIISIDQDGQLLGRFSKKEDTPDAYGFMMELPGFLGNNQVALAGMRGVFIYNLEGDLVKKIDHPESVGGAAFMPIAGKSIETVRWNGKDYLLPKSVRGRDTYPGEQAFYDRFRALEWVDVASGESQEIIPFEEGSLFKNGYGYIVSDYTPAFEWVDERLYISLGADPKLHIYQFSENEFKRDTTILMDIPGFQELVLTERSEFQEGTVSLNGSTPAIRNIHRINDLLVIHYFGGLDPAATEEAEQLWMSGNEEEAELLFEKLEREASKGLLIFDPETQKFLANLPFPLGVDEGGLSAGGNFLWFQKAPSEEEEEDFVRFYKYKLEGI</sequence>
<gene>
    <name evidence="1" type="ORF">SAMN04488104_10095</name>
</gene>